<evidence type="ECO:0000256" key="12">
    <source>
        <dbReference type="ARBA" id="ARBA00023136"/>
    </source>
</evidence>
<evidence type="ECO:0000313" key="15">
    <source>
        <dbReference type="EMBL" id="QTA86196.1"/>
    </source>
</evidence>
<keyword evidence="9 14" id="KW-0915">Sodium</keyword>
<dbReference type="EC" id="7.2.1.1" evidence="14"/>
<dbReference type="PANTHER" id="PTHR30335:SF1">
    <property type="entry name" value="NA(+)-TRANSLOCATING NADH-QUINONE REDUCTASE SUBUNIT E"/>
    <property type="match status" value="1"/>
</dbReference>
<dbReference type="InterPro" id="IPR010967">
    <property type="entry name" value="NqrE"/>
</dbReference>
<reference evidence="15" key="1">
    <citation type="journal article" date="2021" name="Microb. Physiol.">
        <title>Proteogenomic Insights into the Physiology of Marine, Sulfate-Reducing, Filamentous Desulfonema limicola and Desulfonema magnum.</title>
        <authorList>
            <person name="Schnaars V."/>
            <person name="Wohlbrand L."/>
            <person name="Scheve S."/>
            <person name="Hinrichs C."/>
            <person name="Reinhardt R."/>
            <person name="Rabus R."/>
        </authorList>
    </citation>
    <scope>NUCLEOTIDE SEQUENCE</scope>
    <source>
        <strain evidence="15">4be13</strain>
    </source>
</reference>
<evidence type="ECO:0000256" key="10">
    <source>
        <dbReference type="ARBA" id="ARBA00023065"/>
    </source>
</evidence>
<comment type="subcellular location">
    <subcellularLocation>
        <location evidence="14">Cell membrane</location>
        <topology evidence="14">Multi-pass membrane protein</topology>
    </subcellularLocation>
    <subcellularLocation>
        <location evidence="1">Endomembrane system</location>
        <topology evidence="1">Multi-pass membrane protein</topology>
    </subcellularLocation>
</comment>
<keyword evidence="6 14" id="KW-1278">Translocase</keyword>
<evidence type="ECO:0000256" key="7">
    <source>
        <dbReference type="ARBA" id="ARBA00022989"/>
    </source>
</evidence>
<dbReference type="PIRSF" id="PIRSF006102">
    <property type="entry name" value="NQR_DE"/>
    <property type="match status" value="1"/>
</dbReference>
<organism evidence="15 16">
    <name type="scientific">Desulfonema magnum</name>
    <dbReference type="NCBI Taxonomy" id="45655"/>
    <lineage>
        <taxon>Bacteria</taxon>
        <taxon>Pseudomonadati</taxon>
        <taxon>Thermodesulfobacteriota</taxon>
        <taxon>Desulfobacteria</taxon>
        <taxon>Desulfobacterales</taxon>
        <taxon>Desulfococcaceae</taxon>
        <taxon>Desulfonema</taxon>
    </lineage>
</organism>
<gene>
    <name evidence="14 15" type="primary">nqrE</name>
    <name evidence="15" type="ORF">dnm_022170</name>
</gene>
<dbReference type="GO" id="GO:0016655">
    <property type="term" value="F:oxidoreductase activity, acting on NAD(P)H, quinone or similar compound as acceptor"/>
    <property type="evidence" value="ECO:0007669"/>
    <property type="project" value="UniProtKB-UniRule"/>
</dbReference>
<feature type="transmembrane region" description="Helical" evidence="14">
    <location>
        <begin position="12"/>
        <end position="31"/>
    </location>
</feature>
<evidence type="ECO:0000256" key="11">
    <source>
        <dbReference type="ARBA" id="ARBA00023075"/>
    </source>
</evidence>
<evidence type="ECO:0000256" key="14">
    <source>
        <dbReference type="HAMAP-Rule" id="MF_00429"/>
    </source>
</evidence>
<keyword evidence="8 14" id="KW-0520">NAD</keyword>
<evidence type="ECO:0000256" key="6">
    <source>
        <dbReference type="ARBA" id="ARBA00022967"/>
    </source>
</evidence>
<dbReference type="GO" id="GO:0005886">
    <property type="term" value="C:plasma membrane"/>
    <property type="evidence" value="ECO:0007669"/>
    <property type="project" value="UniProtKB-SubCell"/>
</dbReference>
<keyword evidence="13 14" id="KW-0739">Sodium transport</keyword>
<dbReference type="InterPro" id="IPR050133">
    <property type="entry name" value="NqrDE/RnfAE_oxidrdctase"/>
</dbReference>
<keyword evidence="10 14" id="KW-0406">Ion transport</keyword>
<sequence length="202" mass="21837">MENLLSIALNSVFVGNILLAYFLGMCSFLAVSKKMETATGLGFAVIFVLAITTPTNWIIYHYLLAPGALSWAGLPAADISFLKFIIFIAVIAAMVQIVEMVIDRFSPALYTALGVFLPLIAVNCAILGTSLFMVERNYTFTESLVFGISSGTGWMLAIVSMAAIRKKLRYADVPEGLEGFGITMIVTGLMAMSFMLFSGITL</sequence>
<feature type="transmembrane region" description="Helical" evidence="14">
    <location>
        <begin position="176"/>
        <end position="200"/>
    </location>
</feature>
<feature type="transmembrane region" description="Helical" evidence="14">
    <location>
        <begin position="109"/>
        <end position="132"/>
    </location>
</feature>
<dbReference type="GO" id="GO:0006814">
    <property type="term" value="P:sodium ion transport"/>
    <property type="evidence" value="ECO:0007669"/>
    <property type="project" value="UniProtKB-UniRule"/>
</dbReference>
<evidence type="ECO:0000256" key="4">
    <source>
        <dbReference type="ARBA" id="ARBA00022519"/>
    </source>
</evidence>
<dbReference type="EMBL" id="CP061800">
    <property type="protein sequence ID" value="QTA86196.1"/>
    <property type="molecule type" value="Genomic_DNA"/>
</dbReference>
<comment type="subunit">
    <text evidence="14">Composed of six subunits; NqrA, NqrB, NqrC, NqrD, NqrE and NqrF.</text>
</comment>
<evidence type="ECO:0000256" key="9">
    <source>
        <dbReference type="ARBA" id="ARBA00023053"/>
    </source>
</evidence>
<dbReference type="RefSeq" id="WP_207681936.1">
    <property type="nucleotide sequence ID" value="NZ_CP061800.1"/>
</dbReference>
<evidence type="ECO:0000256" key="2">
    <source>
        <dbReference type="ARBA" id="ARBA00022448"/>
    </source>
</evidence>
<keyword evidence="5 14" id="KW-0812">Transmembrane</keyword>
<comment type="function">
    <text evidence="14">NQR complex catalyzes the reduction of ubiquinone-1 to ubiquinol by two successive reactions, coupled with the transport of Na(+) ions from the cytoplasm to the periplasm. NqrA to NqrE are probably involved in the second step, the conversion of ubisemiquinone to ubiquinol.</text>
</comment>
<dbReference type="GO" id="GO:0022904">
    <property type="term" value="P:respiratory electron transport chain"/>
    <property type="evidence" value="ECO:0007669"/>
    <property type="project" value="InterPro"/>
</dbReference>
<keyword evidence="3 14" id="KW-1003">Cell membrane</keyword>
<dbReference type="NCBIfam" id="TIGR01940">
    <property type="entry name" value="nqrE"/>
    <property type="match status" value="1"/>
</dbReference>
<name>A0A975BIY5_9BACT</name>
<evidence type="ECO:0000313" key="16">
    <source>
        <dbReference type="Proteomes" id="UP000663722"/>
    </source>
</evidence>
<protein>
    <recommendedName>
        <fullName evidence="14">Na(+)-translocating NADH-quinone reductase subunit E</fullName>
        <shortName evidence="14">Na(+)-NQR subunit E</shortName>
        <shortName evidence="14">Na(+)-translocating NQR subunit E</shortName>
        <ecNumber evidence="14">7.2.1.1</ecNumber>
    </recommendedName>
    <alternativeName>
        <fullName evidence="14">NQR complex subunit E</fullName>
    </alternativeName>
    <alternativeName>
        <fullName evidence="14">NQR-1 subunit E</fullName>
    </alternativeName>
</protein>
<keyword evidence="7 14" id="KW-1133">Transmembrane helix</keyword>
<feature type="transmembrane region" description="Helical" evidence="14">
    <location>
        <begin position="144"/>
        <end position="164"/>
    </location>
</feature>
<keyword evidence="16" id="KW-1185">Reference proteome</keyword>
<accession>A0A975BIY5</accession>
<keyword evidence="2 14" id="KW-0813">Transport</keyword>
<dbReference type="GO" id="GO:0012505">
    <property type="term" value="C:endomembrane system"/>
    <property type="evidence" value="ECO:0007669"/>
    <property type="project" value="UniProtKB-SubCell"/>
</dbReference>
<dbReference type="PANTHER" id="PTHR30335">
    <property type="entry name" value="INTEGRAL MEMBRANE PROTEIN OF SOXR-REDUCING COMPLEX"/>
    <property type="match status" value="1"/>
</dbReference>
<keyword evidence="4" id="KW-0997">Cell inner membrane</keyword>
<feature type="transmembrane region" description="Helical" evidence="14">
    <location>
        <begin position="38"/>
        <end position="60"/>
    </location>
</feature>
<dbReference type="KEGG" id="dmm:dnm_022170"/>
<comment type="similarity">
    <text evidence="14">Belongs to the NqrDE/RnfAE family.</text>
</comment>
<keyword evidence="11 14" id="KW-0830">Ubiquinone</keyword>
<proteinExistence type="inferred from homology"/>
<dbReference type="Proteomes" id="UP000663722">
    <property type="component" value="Chromosome"/>
</dbReference>
<feature type="transmembrane region" description="Helical" evidence="14">
    <location>
        <begin position="80"/>
        <end position="102"/>
    </location>
</feature>
<keyword evidence="12 14" id="KW-0472">Membrane</keyword>
<dbReference type="GO" id="GO:0009276">
    <property type="term" value="C:Gram-negative-bacterium-type cell wall"/>
    <property type="evidence" value="ECO:0007669"/>
    <property type="project" value="InterPro"/>
</dbReference>
<evidence type="ECO:0000256" key="5">
    <source>
        <dbReference type="ARBA" id="ARBA00022692"/>
    </source>
</evidence>
<evidence type="ECO:0000256" key="1">
    <source>
        <dbReference type="ARBA" id="ARBA00004127"/>
    </source>
</evidence>
<comment type="catalytic activity">
    <reaction evidence="14">
        <text>a ubiquinone + n Na(+)(in) + NADH + H(+) = a ubiquinol + n Na(+)(out) + NAD(+)</text>
        <dbReference type="Rhea" id="RHEA:47748"/>
        <dbReference type="Rhea" id="RHEA-COMP:9565"/>
        <dbReference type="Rhea" id="RHEA-COMP:9566"/>
        <dbReference type="ChEBI" id="CHEBI:15378"/>
        <dbReference type="ChEBI" id="CHEBI:16389"/>
        <dbReference type="ChEBI" id="CHEBI:17976"/>
        <dbReference type="ChEBI" id="CHEBI:29101"/>
        <dbReference type="ChEBI" id="CHEBI:57540"/>
        <dbReference type="ChEBI" id="CHEBI:57945"/>
        <dbReference type="EC" id="7.2.1.1"/>
    </reaction>
</comment>
<dbReference type="HAMAP" id="MF_00429">
    <property type="entry name" value="NqrE"/>
    <property type="match status" value="1"/>
</dbReference>
<evidence type="ECO:0000256" key="3">
    <source>
        <dbReference type="ARBA" id="ARBA00022475"/>
    </source>
</evidence>
<dbReference type="InterPro" id="IPR003667">
    <property type="entry name" value="NqrDE/RnfAE"/>
</dbReference>
<dbReference type="AlphaFoldDB" id="A0A975BIY5"/>
<dbReference type="Pfam" id="PF02508">
    <property type="entry name" value="Rnf-Nqr"/>
    <property type="match status" value="1"/>
</dbReference>
<evidence type="ECO:0000256" key="8">
    <source>
        <dbReference type="ARBA" id="ARBA00023027"/>
    </source>
</evidence>
<evidence type="ECO:0000256" key="13">
    <source>
        <dbReference type="ARBA" id="ARBA00023201"/>
    </source>
</evidence>